<dbReference type="OrthoDB" id="6269092at2759"/>
<dbReference type="EMBL" id="JTDF01003682">
    <property type="protein sequence ID" value="KAF8567593.1"/>
    <property type="molecule type" value="Genomic_DNA"/>
</dbReference>
<evidence type="ECO:0000313" key="1">
    <source>
        <dbReference type="EMBL" id="KAF8567593.1"/>
    </source>
</evidence>
<dbReference type="AlphaFoldDB" id="A0A8T0DI99"/>
<accession>A0A8T0DI99</accession>
<proteinExistence type="predicted"/>
<comment type="caution">
    <text evidence="1">The sequence shown here is derived from an EMBL/GenBank/DDBJ whole genome shotgun (WGS) entry which is preliminary data.</text>
</comment>
<protein>
    <recommendedName>
        <fullName evidence="3">Ephrin RBD domain-containing protein</fullName>
    </recommendedName>
</protein>
<sequence>MTDHLKQILSNATSDIKIILAILLLTKEVIFSHSIASRTHVIYWDPDNIIFRTSPAPLVYVKPRDEVLFMCSHEALYVFWTYERRAFESCSLWADNKLAVDLLFKCPNRHKIGEIRRHASSAFDTQPFAGQAQTNITLAHKGILQQLVRNNGDISGRHWTSQSNKSTRSVGYGVRPRRMATKTGAQTFTLLIDEIPWANGNPIFVTNRPVFFMAQSAMCRKNNMRLALVNGVYSWSSPGEEDNCKTQLRRSNCQTSSVGPGFGQSKAGPLPVQCGKNTNHHKQERRLIPFPCSGHTKSFRSSKASSILCLFLTLLADSLYSIP</sequence>
<dbReference type="Proteomes" id="UP000699462">
    <property type="component" value="Unassembled WGS sequence"/>
</dbReference>
<evidence type="ECO:0000313" key="2">
    <source>
        <dbReference type="Proteomes" id="UP000699462"/>
    </source>
</evidence>
<dbReference type="InterPro" id="IPR008972">
    <property type="entry name" value="Cupredoxin"/>
</dbReference>
<evidence type="ECO:0008006" key="3">
    <source>
        <dbReference type="Google" id="ProtNLM"/>
    </source>
</evidence>
<dbReference type="Gene3D" id="2.60.40.420">
    <property type="entry name" value="Cupredoxins - blue copper proteins"/>
    <property type="match status" value="1"/>
</dbReference>
<gene>
    <name evidence="1" type="ORF">P879_02276</name>
</gene>
<keyword evidence="2" id="KW-1185">Reference proteome</keyword>
<organism evidence="1 2">
    <name type="scientific">Paragonimus westermani</name>
    <dbReference type="NCBI Taxonomy" id="34504"/>
    <lineage>
        <taxon>Eukaryota</taxon>
        <taxon>Metazoa</taxon>
        <taxon>Spiralia</taxon>
        <taxon>Lophotrochozoa</taxon>
        <taxon>Platyhelminthes</taxon>
        <taxon>Trematoda</taxon>
        <taxon>Digenea</taxon>
        <taxon>Plagiorchiida</taxon>
        <taxon>Troglotremata</taxon>
        <taxon>Troglotrematidae</taxon>
        <taxon>Paragonimus</taxon>
    </lineage>
</organism>
<name>A0A8T0DI99_9TREM</name>
<reference evidence="1 2" key="1">
    <citation type="submission" date="2019-07" db="EMBL/GenBank/DDBJ databases">
        <title>Annotation for the trematode Paragonimus westermani.</title>
        <authorList>
            <person name="Choi Y.-J."/>
        </authorList>
    </citation>
    <scope>NUCLEOTIDE SEQUENCE [LARGE SCALE GENOMIC DNA]</scope>
    <source>
        <strain evidence="1">180907_Pwestermani</strain>
    </source>
</reference>